<evidence type="ECO:0000256" key="2">
    <source>
        <dbReference type="SAM" id="MobiDB-lite"/>
    </source>
</evidence>
<keyword evidence="3" id="KW-0472">Membrane</keyword>
<evidence type="ECO:0000259" key="4">
    <source>
        <dbReference type="Pfam" id="PF03816"/>
    </source>
</evidence>
<gene>
    <name evidence="5" type="ORF">FHX73_12615</name>
</gene>
<keyword evidence="3" id="KW-1133">Transmembrane helix</keyword>
<dbReference type="RefSeq" id="WP_145909084.1">
    <property type="nucleotide sequence ID" value="NZ_BAAAMZ010000010.1"/>
</dbReference>
<name>A0A561TWK9_9ACTN</name>
<dbReference type="InterPro" id="IPR004474">
    <property type="entry name" value="LytR_CpsA_psr"/>
</dbReference>
<keyword evidence="3" id="KW-0812">Transmembrane</keyword>
<feature type="compositionally biased region" description="Low complexity" evidence="2">
    <location>
        <begin position="403"/>
        <end position="428"/>
    </location>
</feature>
<comment type="similarity">
    <text evidence="1">Belongs to the LytR/CpsA/Psr (LCP) family.</text>
</comment>
<evidence type="ECO:0000313" key="5">
    <source>
        <dbReference type="EMBL" id="TWF91500.1"/>
    </source>
</evidence>
<evidence type="ECO:0000313" key="6">
    <source>
        <dbReference type="Proteomes" id="UP000317940"/>
    </source>
</evidence>
<evidence type="ECO:0000256" key="1">
    <source>
        <dbReference type="ARBA" id="ARBA00006068"/>
    </source>
</evidence>
<dbReference type="Proteomes" id="UP000317940">
    <property type="component" value="Unassembled WGS sequence"/>
</dbReference>
<evidence type="ECO:0000256" key="3">
    <source>
        <dbReference type="SAM" id="Phobius"/>
    </source>
</evidence>
<feature type="transmembrane region" description="Helical" evidence="3">
    <location>
        <begin position="50"/>
        <end position="70"/>
    </location>
</feature>
<dbReference type="PANTHER" id="PTHR33392:SF6">
    <property type="entry name" value="POLYISOPRENYL-TEICHOIC ACID--PEPTIDOGLYCAN TEICHOIC ACID TRANSFERASE TAGU"/>
    <property type="match status" value="1"/>
</dbReference>
<dbReference type="PANTHER" id="PTHR33392">
    <property type="entry name" value="POLYISOPRENYL-TEICHOIC ACID--PEPTIDOGLYCAN TEICHOIC ACID TRANSFERASE TAGU"/>
    <property type="match status" value="1"/>
</dbReference>
<dbReference type="Gene3D" id="3.40.630.190">
    <property type="entry name" value="LCP protein"/>
    <property type="match status" value="1"/>
</dbReference>
<sequence>MPADPQPDEEFEAGLTRAFDRVADEVPVTNDPLVTGGLTRGRTRRRRRRIAAVTASCVVLGAVTTGGFLVSRLADPVPVSTSHAIDEADRTSPPPPHLDKGVNILLLGMDDVTGPDGSLPADFVRDQLHAGDGSTAGYDVTDTVVVLHLPANGGPATGVSVPRDALVQSAGPGGRMEKMNAIYAEAAAAAAAKLKGSGQSAADVRARSRDAGRAAVVATVQQLLGVPIDHLAEFDLATFYDVAKAIGPIQVCLNEAVQDRYSGADLKAGINTVDAEQALAFVRQRHGAPVDDLGRIRRQQAFIASALHTLKQQGVLSDLSKAEQLFRLVGSDLVVDSTFNPLDLLRQAPGLTDGRAEIITAPIVGPAVDHNGGMSASVWTMDPAKVRQVAQAELSDAASASAASASAGSPSAGAGAASPSAGAPSAGGVKATDGVPCVD</sequence>
<protein>
    <submittedName>
        <fullName evidence="5">LytR family transcriptional attenuator</fullName>
    </submittedName>
</protein>
<accession>A0A561TWK9</accession>
<proteinExistence type="inferred from homology"/>
<feature type="domain" description="Cell envelope-related transcriptional attenuator" evidence="4">
    <location>
        <begin position="141"/>
        <end position="311"/>
    </location>
</feature>
<dbReference type="NCBIfam" id="TIGR00350">
    <property type="entry name" value="lytR_cpsA_psr"/>
    <property type="match status" value="1"/>
</dbReference>
<dbReference type="InterPro" id="IPR050922">
    <property type="entry name" value="LytR/CpsA/Psr_CW_biosynth"/>
</dbReference>
<dbReference type="EMBL" id="VIWT01000002">
    <property type="protein sequence ID" value="TWF91500.1"/>
    <property type="molecule type" value="Genomic_DNA"/>
</dbReference>
<keyword evidence="6" id="KW-1185">Reference proteome</keyword>
<feature type="region of interest" description="Disordered" evidence="2">
    <location>
        <begin position="403"/>
        <end position="439"/>
    </location>
</feature>
<dbReference type="OrthoDB" id="9782542at2"/>
<organism evidence="5 6">
    <name type="scientific">Kitasatospora viridis</name>
    <dbReference type="NCBI Taxonomy" id="281105"/>
    <lineage>
        <taxon>Bacteria</taxon>
        <taxon>Bacillati</taxon>
        <taxon>Actinomycetota</taxon>
        <taxon>Actinomycetes</taxon>
        <taxon>Kitasatosporales</taxon>
        <taxon>Streptomycetaceae</taxon>
        <taxon>Kitasatospora</taxon>
    </lineage>
</organism>
<reference evidence="5 6" key="1">
    <citation type="submission" date="2019-06" db="EMBL/GenBank/DDBJ databases">
        <title>Sequencing the genomes of 1000 actinobacteria strains.</title>
        <authorList>
            <person name="Klenk H.-P."/>
        </authorList>
    </citation>
    <scope>NUCLEOTIDE SEQUENCE [LARGE SCALE GENOMIC DNA]</scope>
    <source>
        <strain evidence="5 6">DSM 44826</strain>
    </source>
</reference>
<dbReference type="AlphaFoldDB" id="A0A561TWK9"/>
<comment type="caution">
    <text evidence="5">The sequence shown here is derived from an EMBL/GenBank/DDBJ whole genome shotgun (WGS) entry which is preliminary data.</text>
</comment>
<dbReference type="Pfam" id="PF03816">
    <property type="entry name" value="LytR_cpsA_psr"/>
    <property type="match status" value="1"/>
</dbReference>